<dbReference type="InterPro" id="IPR000719">
    <property type="entry name" value="Prot_kinase_dom"/>
</dbReference>
<evidence type="ECO:0000259" key="2">
    <source>
        <dbReference type="PROSITE" id="PS50011"/>
    </source>
</evidence>
<feature type="domain" description="Protein kinase" evidence="2">
    <location>
        <begin position="118"/>
        <end position="381"/>
    </location>
</feature>
<feature type="region of interest" description="Disordered" evidence="1">
    <location>
        <begin position="477"/>
        <end position="556"/>
    </location>
</feature>
<dbReference type="GO" id="GO:0005524">
    <property type="term" value="F:ATP binding"/>
    <property type="evidence" value="ECO:0007669"/>
    <property type="project" value="InterPro"/>
</dbReference>
<dbReference type="EMBL" id="JAUEPU010000052">
    <property type="protein sequence ID" value="KAK0485347.1"/>
    <property type="molecule type" value="Genomic_DNA"/>
</dbReference>
<gene>
    <name evidence="3" type="ORF">EDD18DRAFT_1196787</name>
</gene>
<evidence type="ECO:0000313" key="4">
    <source>
        <dbReference type="Proteomes" id="UP001175228"/>
    </source>
</evidence>
<keyword evidence="3" id="KW-0418">Kinase</keyword>
<dbReference type="InterPro" id="IPR011009">
    <property type="entry name" value="Kinase-like_dom_sf"/>
</dbReference>
<keyword evidence="4" id="KW-1185">Reference proteome</keyword>
<dbReference type="PROSITE" id="PS00109">
    <property type="entry name" value="PROTEIN_KINASE_TYR"/>
    <property type="match status" value="1"/>
</dbReference>
<dbReference type="PANTHER" id="PTHR44329">
    <property type="entry name" value="SERINE/THREONINE-PROTEIN KINASE TNNI3K-RELATED"/>
    <property type="match status" value="1"/>
</dbReference>
<protein>
    <submittedName>
        <fullName evidence="3">Kinase-like domain-containing protein</fullName>
    </submittedName>
</protein>
<evidence type="ECO:0000256" key="1">
    <source>
        <dbReference type="SAM" id="MobiDB-lite"/>
    </source>
</evidence>
<proteinExistence type="predicted"/>
<dbReference type="AlphaFoldDB" id="A0AA39PJB3"/>
<dbReference type="GO" id="GO:0004674">
    <property type="term" value="F:protein serine/threonine kinase activity"/>
    <property type="evidence" value="ECO:0007669"/>
    <property type="project" value="TreeGrafter"/>
</dbReference>
<sequence length="556" mass="62005">MTPNDFGESNETTLDESTAVYLNPRLQGWNNINPDDEESDVRAQIRCLVRDVSSPWRSVELELISPSVQILVMDVLQQELDDVPCANVYRAAYIKCLRALSKARNIMPSSFVCRDVTREGVNPIGGGGFADVWKGKLHDAQVCLKVLRVFIPGLAREKLLRDFCHEALVWKQLKHPNVLPFLGVNEDLFAPSYCLISPWMVNGNIMSYLETHPDHDRLESLIQIAEGMKYLHNHNPPIVHADIRGANVLVMDDLRCCLSDFGLSLFAESQVLDSSSRMRKGSIRWLAPEYMDSTLFDQSYLTARDVYAYGCTVIEIFTGKPPFNNIKFEAGVMYEVLTKQNCPPRPPLDVFPNDLLWSFVTRCLATTSSRRPSATQVSGFLACGMSQVFESLAEPEPPWGSKFAVQSTEPFIFGRRSSSGHNPTVPIDSVEGWLSTGGTVGDHSMTLEAYDKFSKHDERAAYTPTTLFYEWTTELPSDPKGEAAIPRQNLSGPSSNKRCRSSSPEAPFEIRIRSPTPTSPKTENIDLKPSQTSEGTDAPRAKRPKVGQPADVHALT</sequence>
<feature type="compositionally biased region" description="Polar residues" evidence="1">
    <location>
        <begin position="488"/>
        <end position="504"/>
    </location>
</feature>
<organism evidence="3 4">
    <name type="scientific">Armillaria luteobubalina</name>
    <dbReference type="NCBI Taxonomy" id="153913"/>
    <lineage>
        <taxon>Eukaryota</taxon>
        <taxon>Fungi</taxon>
        <taxon>Dikarya</taxon>
        <taxon>Basidiomycota</taxon>
        <taxon>Agaricomycotina</taxon>
        <taxon>Agaricomycetes</taxon>
        <taxon>Agaricomycetidae</taxon>
        <taxon>Agaricales</taxon>
        <taxon>Marasmiineae</taxon>
        <taxon>Physalacriaceae</taxon>
        <taxon>Armillaria</taxon>
    </lineage>
</organism>
<reference evidence="3" key="1">
    <citation type="submission" date="2023-06" db="EMBL/GenBank/DDBJ databases">
        <authorList>
            <consortium name="Lawrence Berkeley National Laboratory"/>
            <person name="Ahrendt S."/>
            <person name="Sahu N."/>
            <person name="Indic B."/>
            <person name="Wong-Bajracharya J."/>
            <person name="Merenyi Z."/>
            <person name="Ke H.-M."/>
            <person name="Monk M."/>
            <person name="Kocsube S."/>
            <person name="Drula E."/>
            <person name="Lipzen A."/>
            <person name="Balint B."/>
            <person name="Henrissat B."/>
            <person name="Andreopoulos B."/>
            <person name="Martin F.M."/>
            <person name="Harder C.B."/>
            <person name="Rigling D."/>
            <person name="Ford K.L."/>
            <person name="Foster G.D."/>
            <person name="Pangilinan J."/>
            <person name="Papanicolaou A."/>
            <person name="Barry K."/>
            <person name="LaButti K."/>
            <person name="Viragh M."/>
            <person name="Koriabine M."/>
            <person name="Yan M."/>
            <person name="Riley R."/>
            <person name="Champramary S."/>
            <person name="Plett K.L."/>
            <person name="Tsai I.J."/>
            <person name="Slot J."/>
            <person name="Sipos G."/>
            <person name="Plett J."/>
            <person name="Nagy L.G."/>
            <person name="Grigoriev I.V."/>
        </authorList>
    </citation>
    <scope>NUCLEOTIDE SEQUENCE</scope>
    <source>
        <strain evidence="3">HWK02</strain>
    </source>
</reference>
<name>A0AA39PJB3_9AGAR</name>
<dbReference type="InterPro" id="IPR051681">
    <property type="entry name" value="Ser/Thr_Kinases-Pseudokinases"/>
</dbReference>
<dbReference type="Pfam" id="PF07714">
    <property type="entry name" value="PK_Tyr_Ser-Thr"/>
    <property type="match status" value="1"/>
</dbReference>
<dbReference type="Gene3D" id="1.10.510.10">
    <property type="entry name" value="Transferase(Phosphotransferase) domain 1"/>
    <property type="match status" value="1"/>
</dbReference>
<dbReference type="InterPro" id="IPR001245">
    <property type="entry name" value="Ser-Thr/Tyr_kinase_cat_dom"/>
</dbReference>
<dbReference type="PROSITE" id="PS50011">
    <property type="entry name" value="PROTEIN_KINASE_DOM"/>
    <property type="match status" value="1"/>
</dbReference>
<keyword evidence="3" id="KW-0808">Transferase</keyword>
<dbReference type="SUPFAM" id="SSF56112">
    <property type="entry name" value="Protein kinase-like (PK-like)"/>
    <property type="match status" value="1"/>
</dbReference>
<comment type="caution">
    <text evidence="3">The sequence shown here is derived from an EMBL/GenBank/DDBJ whole genome shotgun (WGS) entry which is preliminary data.</text>
</comment>
<evidence type="ECO:0000313" key="3">
    <source>
        <dbReference type="EMBL" id="KAK0485347.1"/>
    </source>
</evidence>
<accession>A0AA39PJB3</accession>
<dbReference type="Proteomes" id="UP001175228">
    <property type="component" value="Unassembled WGS sequence"/>
</dbReference>
<dbReference type="InterPro" id="IPR008266">
    <property type="entry name" value="Tyr_kinase_AS"/>
</dbReference>